<comment type="similarity">
    <text evidence="2">Belongs to the ROK (NagC/XylR) family.</text>
</comment>
<dbReference type="SUPFAM" id="SSF53067">
    <property type="entry name" value="Actin-like ATPase domain"/>
    <property type="match status" value="2"/>
</dbReference>
<evidence type="ECO:0000313" key="5">
    <source>
        <dbReference type="Proteomes" id="UP000295008"/>
    </source>
</evidence>
<name>A0A4R1RL86_HYDET</name>
<evidence type="ECO:0000313" key="4">
    <source>
        <dbReference type="EMBL" id="TCL66512.1"/>
    </source>
</evidence>
<keyword evidence="5" id="KW-1185">Reference proteome</keyword>
<dbReference type="InterPro" id="IPR043129">
    <property type="entry name" value="ATPase_NBD"/>
</dbReference>
<dbReference type="Gene3D" id="1.10.10.10">
    <property type="entry name" value="Winged helix-like DNA-binding domain superfamily/Winged helix DNA-binding domain"/>
    <property type="match status" value="1"/>
</dbReference>
<dbReference type="Pfam" id="PF00480">
    <property type="entry name" value="ROK"/>
    <property type="match status" value="1"/>
</dbReference>
<keyword evidence="3" id="KW-0859">Xylose metabolism</keyword>
<dbReference type="InterPro" id="IPR036388">
    <property type="entry name" value="WH-like_DNA-bd_sf"/>
</dbReference>
<keyword evidence="3" id="KW-0119">Carbohydrate metabolism</keyword>
<evidence type="ECO:0000256" key="3">
    <source>
        <dbReference type="ARBA" id="ARBA00022629"/>
    </source>
</evidence>
<comment type="function">
    <text evidence="1">Transcriptional repressor of xylose-utilizing enzymes.</text>
</comment>
<dbReference type="SUPFAM" id="SSF46785">
    <property type="entry name" value="Winged helix' DNA-binding domain"/>
    <property type="match status" value="1"/>
</dbReference>
<sequence>MKPVGNARLLKDINQSVILNAIKDHEPISRAELVNLTKLALPTVLRIVNRLIEEGLVIEIGKADTSSGRKPIMLKINPISGYLVGVKIGRRLVVILTDRNGKILDQIIELTDSSAGPLGVVQQIKSIVYRMMESDGIPKEKIAGIGVATPGSRFKTGSLIASSVFAGWENADFDGLLKEHLSEFTTVSRNVTICGAIGEQWFGLGKNVKNCIYIYADAGVGGGVILDGKVYLGRDGYAGHIGHHVVHFEGEPCYCGNRGCLEAYTSTGAIIKQIQQRLREGAPSILREHAGADFGNIQFNMIAEACQCNDSLVVETLTRAGRIMGVGIANSINMFNPDLVILGGEVCCSCPLFTEEAIRVARENTFALKAKDIEIVVSQSEQPEVMGAAALVMNEIYKKPEV</sequence>
<protein>
    <submittedName>
        <fullName evidence="4">Putative NBD/HSP70 family sugar kinase</fullName>
    </submittedName>
</protein>
<keyword evidence="4" id="KW-0808">Transferase</keyword>
<dbReference type="RefSeq" id="WP_132014753.1">
    <property type="nucleotide sequence ID" value="NZ_SLUN01000015.1"/>
</dbReference>
<gene>
    <name evidence="4" type="ORF">EDC14_101555</name>
</gene>
<dbReference type="OrthoDB" id="9796533at2"/>
<dbReference type="Gene3D" id="3.30.420.40">
    <property type="match status" value="2"/>
</dbReference>
<reference evidence="4 5" key="1">
    <citation type="submission" date="2019-03" db="EMBL/GenBank/DDBJ databases">
        <title>Genomic Encyclopedia of Type Strains, Phase IV (KMG-IV): sequencing the most valuable type-strain genomes for metagenomic binning, comparative biology and taxonomic classification.</title>
        <authorList>
            <person name="Goeker M."/>
        </authorList>
    </citation>
    <scope>NUCLEOTIDE SEQUENCE [LARGE SCALE GENOMIC DNA]</scope>
    <source>
        <strain evidence="4 5">LX-B</strain>
    </source>
</reference>
<dbReference type="GO" id="GO:0016301">
    <property type="term" value="F:kinase activity"/>
    <property type="evidence" value="ECO:0007669"/>
    <property type="project" value="UniProtKB-KW"/>
</dbReference>
<dbReference type="PANTHER" id="PTHR18964:SF149">
    <property type="entry name" value="BIFUNCTIONAL UDP-N-ACETYLGLUCOSAMINE 2-EPIMERASE_N-ACETYLMANNOSAMINE KINASE"/>
    <property type="match status" value="1"/>
</dbReference>
<dbReference type="PANTHER" id="PTHR18964">
    <property type="entry name" value="ROK (REPRESSOR, ORF, KINASE) FAMILY"/>
    <property type="match status" value="1"/>
</dbReference>
<keyword evidence="4" id="KW-0418">Kinase</keyword>
<dbReference type="GO" id="GO:0042732">
    <property type="term" value="P:D-xylose metabolic process"/>
    <property type="evidence" value="ECO:0007669"/>
    <property type="project" value="UniProtKB-KW"/>
</dbReference>
<dbReference type="InterPro" id="IPR036390">
    <property type="entry name" value="WH_DNA-bd_sf"/>
</dbReference>
<accession>A0A4R1RL86</accession>
<dbReference type="EMBL" id="SLUN01000015">
    <property type="protein sequence ID" value="TCL66512.1"/>
    <property type="molecule type" value="Genomic_DNA"/>
</dbReference>
<evidence type="ECO:0000256" key="1">
    <source>
        <dbReference type="ARBA" id="ARBA00002486"/>
    </source>
</evidence>
<dbReference type="InterPro" id="IPR000600">
    <property type="entry name" value="ROK"/>
</dbReference>
<comment type="caution">
    <text evidence="4">The sequence shown here is derived from an EMBL/GenBank/DDBJ whole genome shotgun (WGS) entry which is preliminary data.</text>
</comment>
<dbReference type="Pfam" id="PF13412">
    <property type="entry name" value="HTH_24"/>
    <property type="match status" value="1"/>
</dbReference>
<evidence type="ECO:0000256" key="2">
    <source>
        <dbReference type="ARBA" id="ARBA00006479"/>
    </source>
</evidence>
<organism evidence="4 5">
    <name type="scientific">Hydrogenispora ethanolica</name>
    <dbReference type="NCBI Taxonomy" id="1082276"/>
    <lineage>
        <taxon>Bacteria</taxon>
        <taxon>Bacillati</taxon>
        <taxon>Bacillota</taxon>
        <taxon>Hydrogenispora</taxon>
    </lineage>
</organism>
<dbReference type="Proteomes" id="UP000295008">
    <property type="component" value="Unassembled WGS sequence"/>
</dbReference>
<proteinExistence type="inferred from homology"/>
<dbReference type="AlphaFoldDB" id="A0A4R1RL86"/>